<name>A0ACA9QDF3_9GLOM</name>
<evidence type="ECO:0000313" key="1">
    <source>
        <dbReference type="EMBL" id="CAG8747061.1"/>
    </source>
</evidence>
<reference evidence="1" key="1">
    <citation type="submission" date="2021-06" db="EMBL/GenBank/DDBJ databases">
        <authorList>
            <person name="Kallberg Y."/>
            <person name="Tangrot J."/>
            <person name="Rosling A."/>
        </authorList>
    </citation>
    <scope>NUCLEOTIDE SEQUENCE</scope>
    <source>
        <strain evidence="1">CL356</strain>
    </source>
</reference>
<feature type="non-terminal residue" evidence="1">
    <location>
        <position position="69"/>
    </location>
</feature>
<accession>A0ACA9QDF3</accession>
<keyword evidence="2" id="KW-1185">Reference proteome</keyword>
<gene>
    <name evidence="1" type="ORF">ACOLOM_LOCUS12504</name>
</gene>
<sequence>MDKIITPILDSPVKVCAVSLTAVSLGYFAIKGIRGILLDRSGSHSYPPGPPRDPVIGALRSFPKGQFVQ</sequence>
<protein>
    <submittedName>
        <fullName evidence="1">9111_t:CDS:1</fullName>
    </submittedName>
</protein>
<evidence type="ECO:0000313" key="2">
    <source>
        <dbReference type="Proteomes" id="UP000789525"/>
    </source>
</evidence>
<organism evidence="1 2">
    <name type="scientific">Acaulospora colombiana</name>
    <dbReference type="NCBI Taxonomy" id="27376"/>
    <lineage>
        <taxon>Eukaryota</taxon>
        <taxon>Fungi</taxon>
        <taxon>Fungi incertae sedis</taxon>
        <taxon>Mucoromycota</taxon>
        <taxon>Glomeromycotina</taxon>
        <taxon>Glomeromycetes</taxon>
        <taxon>Diversisporales</taxon>
        <taxon>Acaulosporaceae</taxon>
        <taxon>Acaulospora</taxon>
    </lineage>
</organism>
<dbReference type="Proteomes" id="UP000789525">
    <property type="component" value="Unassembled WGS sequence"/>
</dbReference>
<proteinExistence type="predicted"/>
<dbReference type="EMBL" id="CAJVPT010051015">
    <property type="protein sequence ID" value="CAG8747061.1"/>
    <property type="molecule type" value="Genomic_DNA"/>
</dbReference>
<comment type="caution">
    <text evidence="1">The sequence shown here is derived from an EMBL/GenBank/DDBJ whole genome shotgun (WGS) entry which is preliminary data.</text>
</comment>